<dbReference type="RefSeq" id="WP_036083383.1">
    <property type="nucleotide sequence ID" value="NZ_CBCSHQ010000008.1"/>
</dbReference>
<dbReference type="AlphaFoldDB" id="A0A099WKC3"/>
<dbReference type="GO" id="GO:0003677">
    <property type="term" value="F:DNA binding"/>
    <property type="evidence" value="ECO:0007669"/>
    <property type="project" value="UniProtKB-UniRule"/>
</dbReference>
<keyword evidence="5" id="KW-1185">Reference proteome</keyword>
<evidence type="ECO:0000256" key="2">
    <source>
        <dbReference type="PROSITE-ProRule" id="PRU00335"/>
    </source>
</evidence>
<dbReference type="InterPro" id="IPR009057">
    <property type="entry name" value="Homeodomain-like_sf"/>
</dbReference>
<dbReference type="PROSITE" id="PS50977">
    <property type="entry name" value="HTH_TETR_2"/>
    <property type="match status" value="1"/>
</dbReference>
<dbReference type="SUPFAM" id="SSF46689">
    <property type="entry name" value="Homeodomain-like"/>
    <property type="match status" value="1"/>
</dbReference>
<dbReference type="eggNOG" id="COG1309">
    <property type="taxonomic scope" value="Bacteria"/>
</dbReference>
<evidence type="ECO:0000313" key="4">
    <source>
        <dbReference type="EMBL" id="KGL44605.1"/>
    </source>
</evidence>
<dbReference type="GeneID" id="58716066"/>
<dbReference type="Pfam" id="PF00440">
    <property type="entry name" value="TetR_N"/>
    <property type="match status" value="1"/>
</dbReference>
<dbReference type="STRING" id="1552123.EP57_01215"/>
<gene>
    <name evidence="4" type="ORF">EP57_01215</name>
</gene>
<accession>A0A099WKC3</accession>
<proteinExistence type="predicted"/>
<dbReference type="InterPro" id="IPR050624">
    <property type="entry name" value="HTH-type_Tx_Regulator"/>
</dbReference>
<organism evidence="4 5">
    <name type="scientific">Listeria booriae</name>
    <dbReference type="NCBI Taxonomy" id="1552123"/>
    <lineage>
        <taxon>Bacteria</taxon>
        <taxon>Bacillati</taxon>
        <taxon>Bacillota</taxon>
        <taxon>Bacilli</taxon>
        <taxon>Bacillales</taxon>
        <taxon>Listeriaceae</taxon>
        <taxon>Listeria</taxon>
    </lineage>
</organism>
<name>A0A099WKC3_9LIST</name>
<keyword evidence="1 2" id="KW-0238">DNA-binding</keyword>
<dbReference type="Gene3D" id="1.10.357.10">
    <property type="entry name" value="Tetracycline Repressor, domain 2"/>
    <property type="match status" value="1"/>
</dbReference>
<comment type="caution">
    <text evidence="4">The sequence shown here is derived from an EMBL/GenBank/DDBJ whole genome shotgun (WGS) entry which is preliminary data.</text>
</comment>
<dbReference type="OrthoDB" id="9810250at2"/>
<feature type="DNA-binding region" description="H-T-H motif" evidence="2">
    <location>
        <begin position="36"/>
        <end position="55"/>
    </location>
</feature>
<reference evidence="4 5" key="1">
    <citation type="submission" date="2014-05" db="EMBL/GenBank/DDBJ databases">
        <title>Novel Listeriaceae from food processing environments.</title>
        <authorList>
            <person name="den Bakker H.C."/>
        </authorList>
    </citation>
    <scope>NUCLEOTIDE SEQUENCE [LARGE SCALE GENOMIC DNA]</scope>
    <source>
        <strain evidence="4 5">FSL A5-0281</strain>
    </source>
</reference>
<evidence type="ECO:0000259" key="3">
    <source>
        <dbReference type="PROSITE" id="PS50977"/>
    </source>
</evidence>
<dbReference type="PANTHER" id="PTHR43479">
    <property type="entry name" value="ACREF/ENVCD OPERON REPRESSOR-RELATED"/>
    <property type="match status" value="1"/>
</dbReference>
<feature type="domain" description="HTH tetR-type" evidence="3">
    <location>
        <begin position="11"/>
        <end position="73"/>
    </location>
</feature>
<dbReference type="Proteomes" id="UP000029844">
    <property type="component" value="Unassembled WGS sequence"/>
</dbReference>
<dbReference type="EMBL" id="JNFA01000002">
    <property type="protein sequence ID" value="KGL44605.1"/>
    <property type="molecule type" value="Genomic_DNA"/>
</dbReference>
<dbReference type="InterPro" id="IPR001647">
    <property type="entry name" value="HTH_TetR"/>
</dbReference>
<dbReference type="Pfam" id="PF14278">
    <property type="entry name" value="TetR_C_8"/>
    <property type="match status" value="1"/>
</dbReference>
<evidence type="ECO:0000256" key="1">
    <source>
        <dbReference type="ARBA" id="ARBA00023125"/>
    </source>
</evidence>
<dbReference type="InterPro" id="IPR039532">
    <property type="entry name" value="TetR_C_Firmicutes"/>
</dbReference>
<sequence length="182" mass="21697">MPEKKEDLRAIRTKTHLSNALLTLINSGEYQFEAITINKICEEAMVHRTTFYKHFEDKYHLLSYCIESMQQRFNQFSPKERLCQPFMCMFQAWDRQLVLTIFECFQMSEPFRDDFGRRMNQLMVADLSELLQNNEVPREIIAEIFGHAISGLALWWMRNEQRTPADKMDDYFQAVVNTSIFD</sequence>
<protein>
    <recommendedName>
        <fullName evidence="3">HTH tetR-type domain-containing protein</fullName>
    </recommendedName>
</protein>
<dbReference type="PANTHER" id="PTHR43479:SF16">
    <property type="entry name" value="HTH TETR-TYPE DOMAIN-CONTAINING PROTEIN"/>
    <property type="match status" value="1"/>
</dbReference>
<evidence type="ECO:0000313" key="5">
    <source>
        <dbReference type="Proteomes" id="UP000029844"/>
    </source>
</evidence>